<reference evidence="1 2" key="2">
    <citation type="journal article" date="2022" name="Mol. Ecol. Resour.">
        <title>The genomes of chicory, endive, great burdock and yacon provide insights into Asteraceae paleo-polyploidization history and plant inulin production.</title>
        <authorList>
            <person name="Fan W."/>
            <person name="Wang S."/>
            <person name="Wang H."/>
            <person name="Wang A."/>
            <person name="Jiang F."/>
            <person name="Liu H."/>
            <person name="Zhao H."/>
            <person name="Xu D."/>
            <person name="Zhang Y."/>
        </authorList>
    </citation>
    <scope>NUCLEOTIDE SEQUENCE [LARGE SCALE GENOMIC DNA]</scope>
    <source>
        <strain evidence="2">cv. Punajuju</strain>
        <tissue evidence="1">Leaves</tissue>
    </source>
</reference>
<protein>
    <submittedName>
        <fullName evidence="1">Uncharacterized protein</fullName>
    </submittedName>
</protein>
<accession>A0ACB8ZPB2</accession>
<dbReference type="EMBL" id="CM042016">
    <property type="protein sequence ID" value="KAI3699809.1"/>
    <property type="molecule type" value="Genomic_DNA"/>
</dbReference>
<dbReference type="Proteomes" id="UP001055811">
    <property type="component" value="Linkage Group LG08"/>
</dbReference>
<organism evidence="1 2">
    <name type="scientific">Cichorium intybus</name>
    <name type="common">Chicory</name>
    <dbReference type="NCBI Taxonomy" id="13427"/>
    <lineage>
        <taxon>Eukaryota</taxon>
        <taxon>Viridiplantae</taxon>
        <taxon>Streptophyta</taxon>
        <taxon>Embryophyta</taxon>
        <taxon>Tracheophyta</taxon>
        <taxon>Spermatophyta</taxon>
        <taxon>Magnoliopsida</taxon>
        <taxon>eudicotyledons</taxon>
        <taxon>Gunneridae</taxon>
        <taxon>Pentapetalae</taxon>
        <taxon>asterids</taxon>
        <taxon>campanulids</taxon>
        <taxon>Asterales</taxon>
        <taxon>Asteraceae</taxon>
        <taxon>Cichorioideae</taxon>
        <taxon>Cichorieae</taxon>
        <taxon>Cichoriinae</taxon>
        <taxon>Cichorium</taxon>
    </lineage>
</organism>
<keyword evidence="2" id="KW-1185">Reference proteome</keyword>
<reference evidence="2" key="1">
    <citation type="journal article" date="2022" name="Mol. Ecol. Resour.">
        <title>The genomes of chicory, endive, great burdock and yacon provide insights into Asteraceae palaeo-polyploidization history and plant inulin production.</title>
        <authorList>
            <person name="Fan W."/>
            <person name="Wang S."/>
            <person name="Wang H."/>
            <person name="Wang A."/>
            <person name="Jiang F."/>
            <person name="Liu H."/>
            <person name="Zhao H."/>
            <person name="Xu D."/>
            <person name="Zhang Y."/>
        </authorList>
    </citation>
    <scope>NUCLEOTIDE SEQUENCE [LARGE SCALE GENOMIC DNA]</scope>
    <source>
        <strain evidence="2">cv. Punajuju</strain>
    </source>
</reference>
<proteinExistence type="predicted"/>
<evidence type="ECO:0000313" key="2">
    <source>
        <dbReference type="Proteomes" id="UP001055811"/>
    </source>
</evidence>
<evidence type="ECO:0000313" key="1">
    <source>
        <dbReference type="EMBL" id="KAI3699809.1"/>
    </source>
</evidence>
<comment type="caution">
    <text evidence="1">The sequence shown here is derived from an EMBL/GenBank/DDBJ whole genome shotgun (WGS) entry which is preliminary data.</text>
</comment>
<sequence length="174" mass="20078">MALIAFDLQNPPWIPRDFNCQLEEEDDEDKTSVLEETHKNGRLHNLDQGRLGFFSKLIVNSDFLGRLRTRDSWSNCSFQHSEYCIKVSVNEQEDVQCPIVEMPTRSKLSCLSWNKHTKIHIASSNYEGIVTVWDVNTRQVKILGYGNRFGFDPLPLLISLDMETGLVCPFQQKN</sequence>
<name>A0ACB8ZPB2_CICIN</name>
<gene>
    <name evidence="1" type="ORF">L2E82_44359</name>
</gene>